<dbReference type="InterPro" id="IPR045758">
    <property type="entry name" value="AdeT1/2"/>
</dbReference>
<evidence type="ECO:0000256" key="1">
    <source>
        <dbReference type="SAM" id="SignalP"/>
    </source>
</evidence>
<feature type="chain" id="PRO_5016732239" evidence="1">
    <location>
        <begin position="40"/>
        <end position="359"/>
    </location>
</feature>
<protein>
    <submittedName>
        <fullName evidence="2">RND transporter</fullName>
    </submittedName>
</protein>
<keyword evidence="1" id="KW-0732">Signal</keyword>
<gene>
    <name evidence="2" type="ORF">HYN46_16530</name>
</gene>
<feature type="signal peptide" evidence="1">
    <location>
        <begin position="1"/>
        <end position="39"/>
    </location>
</feature>
<dbReference type="AlphaFoldDB" id="A0A345PBV4"/>
<evidence type="ECO:0000313" key="3">
    <source>
        <dbReference type="Proteomes" id="UP000253940"/>
    </source>
</evidence>
<keyword evidence="3" id="KW-1185">Reference proteome</keyword>
<proteinExistence type="predicted"/>
<sequence length="359" mass="39679">MGWGRTRPLVVNRLWRNKNVKKIAIAALFTAMSLQAVHAAGDKLTLCVYDPLGARGDAFGYAKDYVLQMPRFGLTNPIDLKAYTNEAIIAEDFKAGQCDGAIMSNLRAREFNKFTGSLDAIGAVPSKQDLNIALQVLSSKQLAPKMSQGDYEVVGMIPLGAAYIMVNDRKINTLAKAAGKKIAVLDYDKSQAKLVQRVGAQPVSVDLTTISGKFNNHQVDIIAGPSVIFKPLELWKGMTDSSGAVKGAVIRFPLIQVTATMVVRKSKFTNEEANQKIREYVFSQIGTAYKYIDNAEKEIDAKYWMDVPDADKIGYSKLMRESRLDLTKDGTYNPDMMKLLKKVRCKTAPTNFECALNDE</sequence>
<dbReference type="Pfam" id="PF19582">
    <property type="entry name" value="AdeT1_2"/>
    <property type="match status" value="2"/>
</dbReference>
<dbReference type="EMBL" id="CP031222">
    <property type="protein sequence ID" value="AXI04763.1"/>
    <property type="molecule type" value="Genomic_DNA"/>
</dbReference>
<dbReference type="InterPro" id="IPR038404">
    <property type="entry name" value="TRAP_DctP_sf"/>
</dbReference>
<dbReference type="Proteomes" id="UP000253940">
    <property type="component" value="Chromosome"/>
</dbReference>
<evidence type="ECO:0000313" key="2">
    <source>
        <dbReference type="EMBL" id="AXI04763.1"/>
    </source>
</evidence>
<dbReference type="SUPFAM" id="SSF53850">
    <property type="entry name" value="Periplasmic binding protein-like II"/>
    <property type="match status" value="1"/>
</dbReference>
<organism evidence="2 3">
    <name type="scientific">Aquirhabdus parva</name>
    <dbReference type="NCBI Taxonomy" id="2283318"/>
    <lineage>
        <taxon>Bacteria</taxon>
        <taxon>Pseudomonadati</taxon>
        <taxon>Pseudomonadota</taxon>
        <taxon>Gammaproteobacteria</taxon>
        <taxon>Moraxellales</taxon>
        <taxon>Moraxellaceae</taxon>
        <taxon>Aquirhabdus</taxon>
    </lineage>
</organism>
<dbReference type="KEGG" id="mbah:HYN46_16530"/>
<dbReference type="OrthoDB" id="6705925at2"/>
<name>A0A345PBV4_9GAMM</name>
<accession>A0A345PBV4</accession>
<dbReference type="Gene3D" id="3.40.190.170">
    <property type="entry name" value="Bacterial extracellular solute-binding protein, family 7"/>
    <property type="match status" value="1"/>
</dbReference>
<reference evidence="2 3" key="1">
    <citation type="submission" date="2018-07" db="EMBL/GenBank/DDBJ databases">
        <title>Genome sequencing of Moraxellaceae gen. HYN0046.</title>
        <authorList>
            <person name="Kim M."/>
            <person name="Yi H."/>
        </authorList>
    </citation>
    <scope>NUCLEOTIDE SEQUENCE [LARGE SCALE GENOMIC DNA]</scope>
    <source>
        <strain evidence="2 3">HYN0046</strain>
    </source>
</reference>